<dbReference type="SMART" id="SM01001">
    <property type="entry name" value="AIRC"/>
    <property type="match status" value="1"/>
</dbReference>
<dbReference type="PATRIC" id="fig|1698271.3.peg.1090"/>
<evidence type="ECO:0000256" key="3">
    <source>
        <dbReference type="PIRSR" id="PIRSR001338-1"/>
    </source>
</evidence>
<name>A0A133V283_9EURY</name>
<keyword evidence="2" id="KW-0413">Isomerase</keyword>
<dbReference type="Proteomes" id="UP000070344">
    <property type="component" value="Unassembled WGS sequence"/>
</dbReference>
<dbReference type="AlphaFoldDB" id="A0A133V283"/>
<proteinExistence type="inferred from homology"/>
<dbReference type="PIRSF" id="PIRSF001338">
    <property type="entry name" value="AIR_carboxylase"/>
    <property type="match status" value="1"/>
</dbReference>
<dbReference type="InterPro" id="IPR000031">
    <property type="entry name" value="PurE_dom"/>
</dbReference>
<feature type="binding site" evidence="3">
    <location>
        <position position="42"/>
    </location>
    <ligand>
        <name>substrate</name>
    </ligand>
</feature>
<evidence type="ECO:0000313" key="5">
    <source>
        <dbReference type="EMBL" id="KXB00506.1"/>
    </source>
</evidence>
<comment type="function">
    <text evidence="2">Catalyzes the conversion of N5-carboxyaminoimidazole ribonucleotide (N5-CAIR) to 4-carboxy-5-aminoimidazole ribonucleotide (CAIR).</text>
</comment>
<comment type="similarity">
    <text evidence="2">Belongs to the AIR carboxylase family.</text>
</comment>
<keyword evidence="6" id="KW-1185">Reference proteome</keyword>
<keyword evidence="1 2" id="KW-0658">Purine biosynthesis</keyword>
<dbReference type="GO" id="GO:0034023">
    <property type="term" value="F:5-(carboxyamino)imidazole ribonucleotide mutase activity"/>
    <property type="evidence" value="ECO:0007669"/>
    <property type="project" value="UniProtKB-EC"/>
</dbReference>
<evidence type="ECO:0000256" key="2">
    <source>
        <dbReference type="PIRNR" id="PIRNR001338"/>
    </source>
</evidence>
<dbReference type="Gene3D" id="3.40.50.1970">
    <property type="match status" value="1"/>
</dbReference>
<feature type="binding site" evidence="3">
    <location>
        <position position="15"/>
    </location>
    <ligand>
        <name>substrate</name>
    </ligand>
</feature>
<feature type="domain" description="PurE" evidence="4">
    <location>
        <begin position="4"/>
        <end position="150"/>
    </location>
</feature>
<evidence type="ECO:0000256" key="1">
    <source>
        <dbReference type="ARBA" id="ARBA00022755"/>
    </source>
</evidence>
<accession>A0A133V283</accession>
<evidence type="ECO:0000259" key="4">
    <source>
        <dbReference type="SMART" id="SM01001"/>
    </source>
</evidence>
<dbReference type="PANTHER" id="PTHR23046">
    <property type="entry name" value="PHOSPHORIBOSYLAMINOIMIDAZOLE CARBOXYLASE CATALYTIC SUBUNIT"/>
    <property type="match status" value="1"/>
</dbReference>
<gene>
    <name evidence="5" type="ORF">AKJ41_03985</name>
</gene>
<protein>
    <recommendedName>
        <fullName evidence="2">N5-carboxyaminoimidazole ribonucleotide mutase</fullName>
        <shortName evidence="2">N5-CAIR mutase</shortName>
        <ecNumber evidence="2">5.4.99.18</ecNumber>
    </recommendedName>
</protein>
<organism evidence="5 6">
    <name type="scientific">candidate division MSBL1 archaeon SCGC-AAA259O05</name>
    <dbReference type="NCBI Taxonomy" id="1698271"/>
    <lineage>
        <taxon>Archaea</taxon>
        <taxon>Methanobacteriati</taxon>
        <taxon>Methanobacteriota</taxon>
        <taxon>candidate division MSBL1</taxon>
    </lineage>
</organism>
<sequence length="162" mass="17671">MSDGKAIVMMGSDKDLGFTQPCLDLLEDFDIDYELFVASAHKTPEKVLDILNRNENEENLVYVTVAGRSNALSGMVDANTQYPVIACPPYSSKFGGADIFSSLRMPSGVSPMVILDPEAAVLAVAKIFSLSNPELSEKVSSYQKKIQKKVEESDENIEEKSG</sequence>
<dbReference type="UniPathway" id="UPA00074">
    <property type="reaction ID" value="UER00943"/>
</dbReference>
<dbReference type="PANTHER" id="PTHR23046:SF2">
    <property type="entry name" value="PHOSPHORIBOSYLAMINOIMIDAZOLE CARBOXYLASE"/>
    <property type="match status" value="1"/>
</dbReference>
<dbReference type="EMBL" id="LHXV01000047">
    <property type="protein sequence ID" value="KXB00506.1"/>
    <property type="molecule type" value="Genomic_DNA"/>
</dbReference>
<dbReference type="GO" id="GO:0006189">
    <property type="term" value="P:'de novo' IMP biosynthetic process"/>
    <property type="evidence" value="ECO:0007669"/>
    <property type="project" value="UniProtKB-UniPathway"/>
</dbReference>
<comment type="pathway">
    <text evidence="2">Purine metabolism; IMP biosynthesis via de novo pathway; 5-amino-1-(5-phospho-D-ribosyl)imidazole-4-carboxylate from 5-amino-1-(5-phospho-D-ribosyl)imidazole (N5-CAIR route): step 2/2.</text>
</comment>
<dbReference type="Pfam" id="PF00731">
    <property type="entry name" value="AIRC"/>
    <property type="match status" value="1"/>
</dbReference>
<comment type="catalytic activity">
    <reaction evidence="2">
        <text>5-carboxyamino-1-(5-phospho-D-ribosyl)imidazole + H(+) = 5-amino-1-(5-phospho-D-ribosyl)imidazole-4-carboxylate</text>
        <dbReference type="Rhea" id="RHEA:13193"/>
        <dbReference type="ChEBI" id="CHEBI:15378"/>
        <dbReference type="ChEBI" id="CHEBI:58730"/>
        <dbReference type="ChEBI" id="CHEBI:77657"/>
        <dbReference type="EC" id="5.4.99.18"/>
    </reaction>
</comment>
<dbReference type="InterPro" id="IPR024694">
    <property type="entry name" value="PurE_prokaryotes"/>
</dbReference>
<dbReference type="SUPFAM" id="SSF52255">
    <property type="entry name" value="N5-CAIR mutase (phosphoribosylaminoimidazole carboxylase, PurE)"/>
    <property type="match status" value="1"/>
</dbReference>
<feature type="binding site" evidence="3">
    <location>
        <position position="12"/>
    </location>
    <ligand>
        <name>substrate</name>
    </ligand>
</feature>
<comment type="caution">
    <text evidence="5">The sequence shown here is derived from an EMBL/GenBank/DDBJ whole genome shotgun (WGS) entry which is preliminary data.</text>
</comment>
<evidence type="ECO:0000313" key="6">
    <source>
        <dbReference type="Proteomes" id="UP000070344"/>
    </source>
</evidence>
<dbReference type="EC" id="5.4.99.18" evidence="2"/>
<reference evidence="5 6" key="1">
    <citation type="journal article" date="2016" name="Sci. Rep.">
        <title>Metabolic traits of an uncultured archaeal lineage -MSBL1- from brine pools of the Red Sea.</title>
        <authorList>
            <person name="Mwirichia R."/>
            <person name="Alam I."/>
            <person name="Rashid M."/>
            <person name="Vinu M."/>
            <person name="Ba-Alawi W."/>
            <person name="Anthony Kamau A."/>
            <person name="Kamanda Ngugi D."/>
            <person name="Goker M."/>
            <person name="Klenk H.P."/>
            <person name="Bajic V."/>
            <person name="Stingl U."/>
        </authorList>
    </citation>
    <scope>NUCLEOTIDE SEQUENCE [LARGE SCALE GENOMIC DNA]</scope>
    <source>
        <strain evidence="5">SCGC-AAA259O05</strain>
    </source>
</reference>